<evidence type="ECO:0000313" key="4">
    <source>
        <dbReference type="Proteomes" id="UP001059349"/>
    </source>
</evidence>
<dbReference type="Pfam" id="PF13538">
    <property type="entry name" value="UvrD_C_2"/>
    <property type="match status" value="1"/>
</dbReference>
<organism evidence="3 4">
    <name type="scientific">Metamycoplasma hyosynoviae</name>
    <dbReference type="NCBI Taxonomy" id="29559"/>
    <lineage>
        <taxon>Bacteria</taxon>
        <taxon>Bacillati</taxon>
        <taxon>Mycoplasmatota</taxon>
        <taxon>Mycoplasmoidales</taxon>
        <taxon>Metamycoplasmataceae</taxon>
        <taxon>Metamycoplasma</taxon>
    </lineage>
</organism>
<keyword evidence="1" id="KW-0547">Nucleotide-binding</keyword>
<keyword evidence="2" id="KW-0067">ATP-binding</keyword>
<dbReference type="RefSeq" id="WP_036440184.1">
    <property type="nucleotide sequence ID" value="NZ_CP101127.1"/>
</dbReference>
<dbReference type="InterPro" id="IPR003593">
    <property type="entry name" value="AAA+_ATPase"/>
</dbReference>
<sequence length="729" mass="85419">MSDYIKITGMFKKMLFEKEADKFRIASCKIIQVEDKNISVKTNKYGNISVISKDFDFEFDKYYELTLENARHSKYPESYNLIELKESELWKLNYVVKFLQGTNFPGIGEIRAKKIVEKYGFNTLKVIAYDKSITAKSLGINDESLEKARHFLKTNPQIIEDQLFFLKLNLSPSFYEKISKEFSNLSQFLETYRENFYKYYFESDGVIISDLEKISKNFYPEGHFFDYSIRIYKALEDFFFNLGHTKTQINTFYSYYYLNYEKITIEVFKEGLKHLIQENYILLFDNRSWITTAKLRNMEEYIIKRLKSIKYKNNAFKFKKFNSPDFHKLQNEAINTSLNNSLTLITGSPGTGKTLIINKIIKLLLEHYDNNNIAVVTPTGRATININKNSEIKASTIHSFLQWNVEENVFEINETWPEKKEVLIIDEFSMVSVDLFYHLLKGISEKTLTKIILVGDKNQLPAIGPGYLIKDFIETGIFETIELTKIYRQSENYEIIKDAVDINEMKIPEFKGKNSKFNETSKENLGKAVISEIKKLLKKGFTKRDIGVLSPIYNYQTGIDNLNVILSEFWRNQEKTESITLNKRTLFIDDKIINLINDPIKNIFNGEIGYINKFIYNENILTHIQVEFEYDHKYVQYTKKDFLQKTTLAYCTSVHKYQGSECPIVLTILFDEAKKLLSKKLLYTAITRAQRLSVIFGEYEALQLCIENDEDSNRQTCIEELWKTIEGAN</sequence>
<dbReference type="Pfam" id="PF13245">
    <property type="entry name" value="AAA_19"/>
    <property type="match status" value="1"/>
</dbReference>
<evidence type="ECO:0000256" key="1">
    <source>
        <dbReference type="ARBA" id="ARBA00022741"/>
    </source>
</evidence>
<dbReference type="InterPro" id="IPR027417">
    <property type="entry name" value="P-loop_NTPase"/>
</dbReference>
<protein>
    <submittedName>
        <fullName evidence="3">AAA family ATPase</fullName>
    </submittedName>
</protein>
<dbReference type="Proteomes" id="UP001059349">
    <property type="component" value="Chromosome"/>
</dbReference>
<dbReference type="Gene3D" id="2.30.30.940">
    <property type="match status" value="1"/>
</dbReference>
<dbReference type="InterPro" id="IPR027785">
    <property type="entry name" value="UvrD-like_helicase_C"/>
</dbReference>
<dbReference type="SUPFAM" id="SSF52540">
    <property type="entry name" value="P-loop containing nucleoside triphosphate hydrolases"/>
    <property type="match status" value="1"/>
</dbReference>
<proteinExistence type="predicted"/>
<evidence type="ECO:0000256" key="2">
    <source>
        <dbReference type="ARBA" id="ARBA00022840"/>
    </source>
</evidence>
<dbReference type="PANTHER" id="PTHR43788">
    <property type="entry name" value="DNA2/NAM7 HELICASE FAMILY MEMBER"/>
    <property type="match status" value="1"/>
</dbReference>
<dbReference type="GO" id="GO:0005524">
    <property type="term" value="F:ATP binding"/>
    <property type="evidence" value="ECO:0007669"/>
    <property type="project" value="UniProtKB-KW"/>
</dbReference>
<name>A0A063YFE4_9BACT</name>
<dbReference type="PANTHER" id="PTHR43788:SF6">
    <property type="entry name" value="DNA HELICASE B"/>
    <property type="match status" value="1"/>
</dbReference>
<dbReference type="GO" id="GO:0003678">
    <property type="term" value="F:DNA helicase activity"/>
    <property type="evidence" value="ECO:0007669"/>
    <property type="project" value="UniProtKB-ARBA"/>
</dbReference>
<dbReference type="AlphaFoldDB" id="A0A063YFE4"/>
<reference evidence="3" key="1">
    <citation type="submission" date="2022-07" db="EMBL/GenBank/DDBJ databases">
        <title>Complete genome of Mycoplasma hyosynoviae B1.</title>
        <authorList>
            <person name="Spergser J."/>
        </authorList>
    </citation>
    <scope>NUCLEOTIDE SEQUENCE</scope>
    <source>
        <strain evidence="3">B1</strain>
    </source>
</reference>
<gene>
    <name evidence="3" type="ORF">NMG93_00515</name>
</gene>
<accession>A0A063YFE4</accession>
<dbReference type="Gene3D" id="3.40.50.300">
    <property type="entry name" value="P-loop containing nucleotide triphosphate hydrolases"/>
    <property type="match status" value="2"/>
</dbReference>
<dbReference type="EMBL" id="CP101127">
    <property type="protein sequence ID" value="UTO26038.1"/>
    <property type="molecule type" value="Genomic_DNA"/>
</dbReference>
<evidence type="ECO:0000313" key="3">
    <source>
        <dbReference type="EMBL" id="UTO26038.1"/>
    </source>
</evidence>
<dbReference type="CDD" id="cd18809">
    <property type="entry name" value="SF1_C_RecD"/>
    <property type="match status" value="1"/>
</dbReference>
<dbReference type="CDD" id="cd17933">
    <property type="entry name" value="DEXSc_RecD-like"/>
    <property type="match status" value="1"/>
</dbReference>
<dbReference type="SMART" id="SM00382">
    <property type="entry name" value="AAA"/>
    <property type="match status" value="1"/>
</dbReference>
<dbReference type="GeneID" id="75104950"/>
<dbReference type="InterPro" id="IPR050534">
    <property type="entry name" value="Coronavir_polyprotein_1ab"/>
</dbReference>